<evidence type="ECO:0008006" key="3">
    <source>
        <dbReference type="Google" id="ProtNLM"/>
    </source>
</evidence>
<dbReference type="OrthoDB" id="9809023at2"/>
<dbReference type="InterPro" id="IPR007546">
    <property type="entry name" value="DUF503"/>
</dbReference>
<dbReference type="Pfam" id="PF04456">
    <property type="entry name" value="DUF503"/>
    <property type="match status" value="1"/>
</dbReference>
<protein>
    <recommendedName>
        <fullName evidence="3">DUF503 domain-containing protein</fullName>
    </recommendedName>
</protein>
<dbReference type="SUPFAM" id="SSF103007">
    <property type="entry name" value="Hypothetical protein TT1725"/>
    <property type="match status" value="1"/>
</dbReference>
<dbReference type="RefSeq" id="WP_072853221.1">
    <property type="nucleotide sequence ID" value="NZ_FRAH01000079.1"/>
</dbReference>
<dbReference type="InterPro" id="IPR036746">
    <property type="entry name" value="TT1725-like_sf"/>
</dbReference>
<keyword evidence="2" id="KW-1185">Reference proteome</keyword>
<evidence type="ECO:0000313" key="2">
    <source>
        <dbReference type="Proteomes" id="UP000183975"/>
    </source>
</evidence>
<dbReference type="PANTHER" id="PTHR36441">
    <property type="entry name" value="HYPOTHETICAL CYTOSOLIC PROTEIN"/>
    <property type="match status" value="1"/>
</dbReference>
<gene>
    <name evidence="1" type="ORF">SAMN02745138_03073</name>
</gene>
<proteinExistence type="predicted"/>
<evidence type="ECO:0000313" key="1">
    <source>
        <dbReference type="EMBL" id="SHL21199.1"/>
    </source>
</evidence>
<reference evidence="1 2" key="1">
    <citation type="submission" date="2016-11" db="EMBL/GenBank/DDBJ databases">
        <authorList>
            <person name="Jaros S."/>
            <person name="Januszkiewicz K."/>
            <person name="Wedrychowicz H."/>
        </authorList>
    </citation>
    <scope>NUCLEOTIDE SEQUENCE [LARGE SCALE GENOMIC DNA]</scope>
    <source>
        <strain evidence="1 2">DSM 14214</strain>
    </source>
</reference>
<accession>A0A1M6YT30</accession>
<dbReference type="GeneID" id="78176921"/>
<dbReference type="Proteomes" id="UP000183975">
    <property type="component" value="Unassembled WGS sequence"/>
</dbReference>
<dbReference type="PANTHER" id="PTHR36441:SF1">
    <property type="entry name" value="DUF503 DOMAIN-CONTAINING PROTEIN"/>
    <property type="match status" value="1"/>
</dbReference>
<dbReference type="AlphaFoldDB" id="A0A1M6YT30"/>
<dbReference type="EMBL" id="FRAH01000079">
    <property type="protein sequence ID" value="SHL21199.1"/>
    <property type="molecule type" value="Genomic_DNA"/>
</dbReference>
<dbReference type="Gene3D" id="3.30.70.1120">
    <property type="entry name" value="TT1725-like"/>
    <property type="match status" value="1"/>
</dbReference>
<organism evidence="1 2">
    <name type="scientific">Anaerotignum lactatifermentans DSM 14214</name>
    <dbReference type="NCBI Taxonomy" id="1121323"/>
    <lineage>
        <taxon>Bacteria</taxon>
        <taxon>Bacillati</taxon>
        <taxon>Bacillota</taxon>
        <taxon>Clostridia</taxon>
        <taxon>Lachnospirales</taxon>
        <taxon>Anaerotignaceae</taxon>
        <taxon>Anaerotignum</taxon>
    </lineage>
</organism>
<sequence length="93" mass="10813">MIIGTCEVTFRADWVTSLKEKRMVLKSLMEKTRHKFNISIAEVDNQDNHKLLTIGFACVTNESRHADSMVQHVLDFMEKNTEAELIYAEREII</sequence>
<name>A0A1M6YT30_9FIRM</name>